<dbReference type="Pfam" id="PF10543">
    <property type="entry name" value="ORF6N"/>
    <property type="match status" value="1"/>
</dbReference>
<keyword evidence="2" id="KW-0238">DNA-binding</keyword>
<dbReference type="RefSeq" id="WP_067759859.1">
    <property type="nucleotide sequence ID" value="NZ_CP015772.1"/>
</dbReference>
<evidence type="ECO:0000313" key="2">
    <source>
        <dbReference type="EMBL" id="ANH82903.1"/>
    </source>
</evidence>
<reference evidence="2 3" key="1">
    <citation type="submission" date="2016-05" db="EMBL/GenBank/DDBJ databases">
        <title>Niabella ginsenosidivorans BS26 whole genome sequencing.</title>
        <authorList>
            <person name="Im W.T."/>
            <person name="Siddiqi M.Z."/>
        </authorList>
    </citation>
    <scope>NUCLEOTIDE SEQUENCE [LARGE SCALE GENOMIC DNA]</scope>
    <source>
        <strain evidence="2 3">BS26</strain>
    </source>
</reference>
<dbReference type="OrthoDB" id="9816206at2"/>
<organism evidence="2 3">
    <name type="scientific">Niabella ginsenosidivorans</name>
    <dbReference type="NCBI Taxonomy" id="1176587"/>
    <lineage>
        <taxon>Bacteria</taxon>
        <taxon>Pseudomonadati</taxon>
        <taxon>Bacteroidota</taxon>
        <taxon>Chitinophagia</taxon>
        <taxon>Chitinophagales</taxon>
        <taxon>Chitinophagaceae</taxon>
        <taxon>Niabella</taxon>
    </lineage>
</organism>
<dbReference type="STRING" id="1176587.A8C56_19640"/>
<dbReference type="Proteomes" id="UP000077667">
    <property type="component" value="Chromosome"/>
</dbReference>
<protein>
    <submittedName>
        <fullName evidence="2">DNA-binding protein</fullName>
    </submittedName>
</protein>
<gene>
    <name evidence="2" type="ORF">A8C56_19640</name>
</gene>
<accession>A0A1A9I5T0</accession>
<dbReference type="AlphaFoldDB" id="A0A1A9I5T0"/>
<dbReference type="EMBL" id="CP015772">
    <property type="protein sequence ID" value="ANH82903.1"/>
    <property type="molecule type" value="Genomic_DNA"/>
</dbReference>
<evidence type="ECO:0000313" key="3">
    <source>
        <dbReference type="Proteomes" id="UP000077667"/>
    </source>
</evidence>
<dbReference type="KEGG" id="nia:A8C56_19640"/>
<proteinExistence type="predicted"/>
<name>A0A1A9I5T0_9BACT</name>
<evidence type="ECO:0000259" key="1">
    <source>
        <dbReference type="Pfam" id="PF10543"/>
    </source>
</evidence>
<dbReference type="InterPro" id="IPR018873">
    <property type="entry name" value="KilA-N_DNA-bd_domain"/>
</dbReference>
<keyword evidence="3" id="KW-1185">Reference proteome</keyword>
<dbReference type="GO" id="GO:0003677">
    <property type="term" value="F:DNA binding"/>
    <property type="evidence" value="ECO:0007669"/>
    <property type="project" value="UniProtKB-KW"/>
</dbReference>
<feature type="domain" description="KilA-N DNA-binding" evidence="1">
    <location>
        <begin position="8"/>
        <end position="93"/>
    </location>
</feature>
<sequence>MEIQNVQNRIYEIRSQRVMLNFDLAALYDVETHVLKQAVKRNIGRFPADFMFELTEIEMKKMVSQNVIPSKSKFGGARPMAFTEQRVAMFSEVLKSNVATEVNIAIMRAFVVLRQYALSHKDLTDKLKKIKRKYNKQFKDVYEALNYLLTKDKGEKEQRGRVRIGFKTNN</sequence>